<dbReference type="EMBL" id="WSRQ01000023">
    <property type="protein sequence ID" value="MVX64888.1"/>
    <property type="molecule type" value="Genomic_DNA"/>
</dbReference>
<proteinExistence type="predicted"/>
<accession>A0A964RNY9</accession>
<dbReference type="InterPro" id="IPR037208">
    <property type="entry name" value="Spo0E-like_sf"/>
</dbReference>
<reference evidence="1" key="1">
    <citation type="submission" date="2019-12" db="EMBL/GenBank/DDBJ databases">
        <title>Microbes associate with the intestines of laboratory mice.</title>
        <authorList>
            <person name="Navarre W."/>
            <person name="Wong E."/>
        </authorList>
    </citation>
    <scope>NUCLEOTIDE SEQUENCE</scope>
    <source>
        <strain evidence="1">NM79_F5</strain>
    </source>
</reference>
<dbReference type="RefSeq" id="WP_160359719.1">
    <property type="nucleotide sequence ID" value="NZ_WSRQ01000023.1"/>
</dbReference>
<dbReference type="AlphaFoldDB" id="A0A964RNY9"/>
<evidence type="ECO:0000313" key="1">
    <source>
        <dbReference type="EMBL" id="MVX64888.1"/>
    </source>
</evidence>
<dbReference type="Gene3D" id="4.10.280.10">
    <property type="entry name" value="Helix-loop-helix DNA-binding domain"/>
    <property type="match status" value="1"/>
</dbReference>
<gene>
    <name evidence="1" type="ORF">GKZ28_14415</name>
</gene>
<sequence length="52" mass="6237">MNNREINEKIDELREVLNTLMSGDYRQNYENILELSVKLDNLIAECYKMKDN</sequence>
<dbReference type="Proteomes" id="UP000656077">
    <property type="component" value="Unassembled WGS sequence"/>
</dbReference>
<dbReference type="Pfam" id="PF09388">
    <property type="entry name" value="SpoOE-like"/>
    <property type="match status" value="1"/>
</dbReference>
<organism evidence="1 2">
    <name type="scientific">Clostridium chromiireducens</name>
    <dbReference type="NCBI Taxonomy" id="225345"/>
    <lineage>
        <taxon>Bacteria</taxon>
        <taxon>Bacillati</taxon>
        <taxon>Bacillota</taxon>
        <taxon>Clostridia</taxon>
        <taxon>Eubacteriales</taxon>
        <taxon>Clostridiaceae</taxon>
        <taxon>Clostridium</taxon>
    </lineage>
</organism>
<dbReference type="GO" id="GO:0046983">
    <property type="term" value="F:protein dimerization activity"/>
    <property type="evidence" value="ECO:0007669"/>
    <property type="project" value="InterPro"/>
</dbReference>
<evidence type="ECO:0000313" key="2">
    <source>
        <dbReference type="Proteomes" id="UP000656077"/>
    </source>
</evidence>
<comment type="caution">
    <text evidence="1">The sequence shown here is derived from an EMBL/GenBank/DDBJ whole genome shotgun (WGS) entry which is preliminary data.</text>
</comment>
<protein>
    <submittedName>
        <fullName evidence="1">Spo0E family sporulation regulatory protein-aspartic acid phosphatase</fullName>
    </submittedName>
</protein>
<dbReference type="SUPFAM" id="SSF140500">
    <property type="entry name" value="BAS1536-like"/>
    <property type="match status" value="1"/>
</dbReference>
<dbReference type="GO" id="GO:0043937">
    <property type="term" value="P:regulation of sporulation"/>
    <property type="evidence" value="ECO:0007669"/>
    <property type="project" value="InterPro"/>
</dbReference>
<dbReference type="InterPro" id="IPR036638">
    <property type="entry name" value="HLH_DNA-bd_sf"/>
</dbReference>
<dbReference type="InterPro" id="IPR018540">
    <property type="entry name" value="Spo0E-like"/>
</dbReference>
<name>A0A964RNY9_9CLOT</name>